<dbReference type="Pfam" id="PF07690">
    <property type="entry name" value="MFS_1"/>
    <property type="match status" value="1"/>
</dbReference>
<evidence type="ECO:0000256" key="4">
    <source>
        <dbReference type="ARBA" id="ARBA00022989"/>
    </source>
</evidence>
<feature type="transmembrane region" description="Helical" evidence="6">
    <location>
        <begin position="239"/>
        <end position="259"/>
    </location>
</feature>
<dbReference type="OrthoDB" id="200998at2157"/>
<name>A0A7T3KWH0_9EURY</name>
<evidence type="ECO:0000259" key="7">
    <source>
        <dbReference type="PROSITE" id="PS50850"/>
    </source>
</evidence>
<dbReference type="InterPro" id="IPR020846">
    <property type="entry name" value="MFS_dom"/>
</dbReference>
<organism evidence="8 9">
    <name type="scientific">Halosimplex litoreum</name>
    <dbReference type="NCBI Taxonomy" id="1198301"/>
    <lineage>
        <taxon>Archaea</taxon>
        <taxon>Methanobacteriati</taxon>
        <taxon>Methanobacteriota</taxon>
        <taxon>Stenosarchaea group</taxon>
        <taxon>Halobacteria</taxon>
        <taxon>Halobacteriales</taxon>
        <taxon>Haloarculaceae</taxon>
        <taxon>Halosimplex</taxon>
    </lineage>
</organism>
<dbReference type="RefSeq" id="WP_198062706.1">
    <property type="nucleotide sequence ID" value="NZ_CP065856.1"/>
</dbReference>
<sequence>MTRRQLFGSLCAMVFVVNLGRVVFAPLLDPLRAALTVDAAAVGLLASLVWVGSAVPRIPTGYLLTRVPRHYVVFATGATLTGATALASIAPGIRALQAAALLMGAAGGAYFIAANPLVSELFPSRVGAALGVHGTAAQLAAVGAPLFVTAVLARGQWPLTFQIMAAITAVATVLFTVAAWRTDLPAAGTEDRHLLVAVREQWRLILAGVVMLGATGFVWQGVFNFYPTYLAETKSLSESTARTVLSVVFGAGVPAMALSGRLADRLDILRYILALLSGFVVVVLVLTVVSGLVPVVAVSLVLGYVIHSLFPAMDTYLLGSLPDRHRASAYAAYSGTMMFVQAGGSYAVGFLRDARVPFDGIFRAFAGGLVVVLLALLVAHRLGRLPRGGRA</sequence>
<protein>
    <submittedName>
        <fullName evidence="8">MFS transporter</fullName>
    </submittedName>
</protein>
<dbReference type="EMBL" id="CP065856">
    <property type="protein sequence ID" value="QPV63930.1"/>
    <property type="molecule type" value="Genomic_DNA"/>
</dbReference>
<dbReference type="GO" id="GO:0022857">
    <property type="term" value="F:transmembrane transporter activity"/>
    <property type="evidence" value="ECO:0007669"/>
    <property type="project" value="InterPro"/>
</dbReference>
<feature type="transmembrane region" description="Helical" evidence="6">
    <location>
        <begin position="360"/>
        <end position="379"/>
    </location>
</feature>
<evidence type="ECO:0000256" key="1">
    <source>
        <dbReference type="ARBA" id="ARBA00004651"/>
    </source>
</evidence>
<feature type="transmembrane region" description="Helical" evidence="6">
    <location>
        <begin position="159"/>
        <end position="180"/>
    </location>
</feature>
<proteinExistence type="predicted"/>
<feature type="transmembrane region" description="Helical" evidence="6">
    <location>
        <begin position="33"/>
        <end position="51"/>
    </location>
</feature>
<keyword evidence="5 6" id="KW-0472">Membrane</keyword>
<dbReference type="GeneID" id="60587761"/>
<dbReference type="InterPro" id="IPR050189">
    <property type="entry name" value="MFS_Efflux_Transporters"/>
</dbReference>
<feature type="transmembrane region" description="Helical" evidence="6">
    <location>
        <begin position="96"/>
        <end position="118"/>
    </location>
</feature>
<comment type="subcellular location">
    <subcellularLocation>
        <location evidence="1">Cell membrane</location>
        <topology evidence="1">Multi-pass membrane protein</topology>
    </subcellularLocation>
</comment>
<feature type="transmembrane region" description="Helical" evidence="6">
    <location>
        <begin position="201"/>
        <end position="219"/>
    </location>
</feature>
<feature type="domain" description="Major facilitator superfamily (MFS) profile" evidence="7">
    <location>
        <begin position="6"/>
        <end position="384"/>
    </location>
</feature>
<dbReference type="KEGG" id="hlt:I7X12_04670"/>
<evidence type="ECO:0000256" key="2">
    <source>
        <dbReference type="ARBA" id="ARBA00022475"/>
    </source>
</evidence>
<evidence type="ECO:0000313" key="8">
    <source>
        <dbReference type="EMBL" id="QPV63930.1"/>
    </source>
</evidence>
<dbReference type="InterPro" id="IPR011701">
    <property type="entry name" value="MFS"/>
</dbReference>
<dbReference type="PANTHER" id="PTHR43124">
    <property type="entry name" value="PURINE EFFLUX PUMP PBUE"/>
    <property type="match status" value="1"/>
</dbReference>
<dbReference type="Gene3D" id="1.20.1250.20">
    <property type="entry name" value="MFS general substrate transporter like domains"/>
    <property type="match status" value="1"/>
</dbReference>
<reference evidence="8 9" key="1">
    <citation type="submission" date="2020-12" db="EMBL/GenBank/DDBJ databases">
        <title>Halosimplex halophilum sp. nov. and Halosimplex salinum sp. nov., two new members of the genus Halosimplex.</title>
        <authorList>
            <person name="Cui H.L."/>
        </authorList>
    </citation>
    <scope>NUCLEOTIDE SEQUENCE [LARGE SCALE GENOMIC DNA]</scope>
    <source>
        <strain evidence="8 9">YGH94</strain>
    </source>
</reference>
<evidence type="ECO:0000256" key="6">
    <source>
        <dbReference type="SAM" id="Phobius"/>
    </source>
</evidence>
<feature type="transmembrane region" description="Helical" evidence="6">
    <location>
        <begin position="271"/>
        <end position="289"/>
    </location>
</feature>
<feature type="transmembrane region" description="Helical" evidence="6">
    <location>
        <begin position="330"/>
        <end position="348"/>
    </location>
</feature>
<dbReference type="AlphaFoldDB" id="A0A7T3KWH0"/>
<feature type="transmembrane region" description="Helical" evidence="6">
    <location>
        <begin position="130"/>
        <end position="153"/>
    </location>
</feature>
<dbReference type="GO" id="GO:0005886">
    <property type="term" value="C:plasma membrane"/>
    <property type="evidence" value="ECO:0007669"/>
    <property type="project" value="UniProtKB-SubCell"/>
</dbReference>
<accession>A0A7T3KWH0</accession>
<feature type="transmembrane region" description="Helical" evidence="6">
    <location>
        <begin position="71"/>
        <end position="90"/>
    </location>
</feature>
<gene>
    <name evidence="8" type="ORF">I7X12_04670</name>
</gene>
<keyword evidence="9" id="KW-1185">Reference proteome</keyword>
<keyword evidence="4 6" id="KW-1133">Transmembrane helix</keyword>
<dbReference type="SUPFAM" id="SSF103473">
    <property type="entry name" value="MFS general substrate transporter"/>
    <property type="match status" value="1"/>
</dbReference>
<evidence type="ECO:0000256" key="5">
    <source>
        <dbReference type="ARBA" id="ARBA00023136"/>
    </source>
</evidence>
<dbReference type="PROSITE" id="PS50850">
    <property type="entry name" value="MFS"/>
    <property type="match status" value="1"/>
</dbReference>
<dbReference type="PANTHER" id="PTHR43124:SF3">
    <property type="entry name" value="CHLORAMPHENICOL EFFLUX PUMP RV0191"/>
    <property type="match status" value="1"/>
</dbReference>
<feature type="transmembrane region" description="Helical" evidence="6">
    <location>
        <begin position="295"/>
        <end position="318"/>
    </location>
</feature>
<evidence type="ECO:0000313" key="9">
    <source>
        <dbReference type="Proteomes" id="UP000595001"/>
    </source>
</evidence>
<evidence type="ECO:0000256" key="3">
    <source>
        <dbReference type="ARBA" id="ARBA00022692"/>
    </source>
</evidence>
<keyword evidence="3 6" id="KW-0812">Transmembrane</keyword>
<dbReference type="Proteomes" id="UP000595001">
    <property type="component" value="Chromosome"/>
</dbReference>
<keyword evidence="2" id="KW-1003">Cell membrane</keyword>
<dbReference type="InterPro" id="IPR036259">
    <property type="entry name" value="MFS_trans_sf"/>
</dbReference>
<feature type="transmembrane region" description="Helical" evidence="6">
    <location>
        <begin position="7"/>
        <end position="27"/>
    </location>
</feature>